<evidence type="ECO:0008006" key="4">
    <source>
        <dbReference type="Google" id="ProtNLM"/>
    </source>
</evidence>
<feature type="region of interest" description="Disordered" evidence="1">
    <location>
        <begin position="281"/>
        <end position="308"/>
    </location>
</feature>
<comment type="caution">
    <text evidence="2">The sequence shown here is derived from an EMBL/GenBank/DDBJ whole genome shotgun (WGS) entry which is preliminary data.</text>
</comment>
<evidence type="ECO:0000313" key="2">
    <source>
        <dbReference type="EMBL" id="KAF5239306.1"/>
    </source>
</evidence>
<protein>
    <recommendedName>
        <fullName evidence="4">WSC domain-containing protein</fullName>
    </recommendedName>
</protein>
<keyword evidence="3" id="KW-1185">Reference proteome</keyword>
<gene>
    <name evidence="2" type="ORF">FANTH_10009</name>
</gene>
<evidence type="ECO:0000313" key="3">
    <source>
        <dbReference type="Proteomes" id="UP000573603"/>
    </source>
</evidence>
<reference evidence="2 3" key="1">
    <citation type="journal article" date="2020" name="BMC Genomics">
        <title>Correction to: Identification and distribution of gene clusters required for synthesis of sphingolipid metabolism inhibitors in diverse species of the filamentous fungus Fusarium.</title>
        <authorList>
            <person name="Kim H.S."/>
            <person name="Lohmar J.M."/>
            <person name="Busman M."/>
            <person name="Brown D.W."/>
            <person name="Naumann T.A."/>
            <person name="Divon H.H."/>
            <person name="Lysoe E."/>
            <person name="Uhlig S."/>
            <person name="Proctor R.H."/>
        </authorList>
    </citation>
    <scope>NUCLEOTIDE SEQUENCE [LARGE SCALE GENOMIC DNA]</scope>
    <source>
        <strain evidence="2 3">NRRL 25214</strain>
    </source>
</reference>
<accession>A0A8H4Z3I1</accession>
<organism evidence="2 3">
    <name type="scientific">Fusarium anthophilum</name>
    <dbReference type="NCBI Taxonomy" id="48485"/>
    <lineage>
        <taxon>Eukaryota</taxon>
        <taxon>Fungi</taxon>
        <taxon>Dikarya</taxon>
        <taxon>Ascomycota</taxon>
        <taxon>Pezizomycotina</taxon>
        <taxon>Sordariomycetes</taxon>
        <taxon>Hypocreomycetidae</taxon>
        <taxon>Hypocreales</taxon>
        <taxon>Nectriaceae</taxon>
        <taxon>Fusarium</taxon>
        <taxon>Fusarium fujikuroi species complex</taxon>
    </lineage>
</organism>
<dbReference type="EMBL" id="JABEVY010000273">
    <property type="protein sequence ID" value="KAF5239306.1"/>
    <property type="molecule type" value="Genomic_DNA"/>
</dbReference>
<proteinExistence type="predicted"/>
<feature type="region of interest" description="Disordered" evidence="1">
    <location>
        <begin position="176"/>
        <end position="269"/>
    </location>
</feature>
<evidence type="ECO:0000256" key="1">
    <source>
        <dbReference type="SAM" id="MobiDB-lite"/>
    </source>
</evidence>
<sequence>MTTEICVRLAAGSIYVGVYEETCYKADSLAGSEIVQDERCSLPCPGDPSLFCGGTTGGTGRRRAIPSNRLLTIYRQAVSSSSSSSSSSQASQASVTRTLSLISRSNAAATYTPSVSSSSISSRKTTVSPVISELSSISGTPSPITPGPIRTIHVTKGVTVTEIVIAATVTTVTPLTAQGQHNTDRPGDENDQPYVTAQPSPEHNIKNGPIVSESQSSNTLNPSKPSPPPQDQQLSSGGLPIETSVIPAPRLCTPTSPSQSVAGHGHGPAVSTTLATEVEVTKDTEASESTHNLSPLEPGEASSIPSMISSSEAHRHQIMSWCMVVVIAGKVLLLQ</sequence>
<dbReference type="AlphaFoldDB" id="A0A8H4Z3I1"/>
<name>A0A8H4Z3I1_9HYPO</name>
<dbReference type="Proteomes" id="UP000573603">
    <property type="component" value="Unassembled WGS sequence"/>
</dbReference>